<dbReference type="GO" id="GO:0046872">
    <property type="term" value="F:metal ion binding"/>
    <property type="evidence" value="ECO:0007669"/>
    <property type="project" value="UniProtKB-UniRule"/>
</dbReference>
<gene>
    <name evidence="9" type="ordered locus">TSC_c18580</name>
</gene>
<keyword evidence="5 6" id="KW-0482">Metalloprotease</keyword>
<protein>
    <submittedName>
        <fullName evidence="9">Oligoendopeptidase F</fullName>
    </submittedName>
</protein>
<dbReference type="HOGENOM" id="CLU_021290_3_0_0"/>
<reference evidence="10" key="1">
    <citation type="submission" date="2010-03" db="EMBL/GenBank/DDBJ databases">
        <title>The genome sequence of Thermus scotoductus SA-01.</title>
        <authorList>
            <person name="Gounder K."/>
            <person name="Liesegang H."/>
            <person name="Brzuszkiewicz E."/>
            <person name="Wollherr A."/>
            <person name="Daniel R."/>
            <person name="Gottschalk G."/>
            <person name="van Heerden E."/>
            <person name="Litthauer D."/>
        </authorList>
    </citation>
    <scope>NUCLEOTIDE SEQUENCE [LARGE SCALE GENOMIC DNA]</scope>
    <source>
        <strain evidence="10">ATCC 700910 / SA-01</strain>
    </source>
</reference>
<dbReference type="EMBL" id="CP001962">
    <property type="protein sequence ID" value="ADW22471.1"/>
    <property type="molecule type" value="Genomic_DNA"/>
</dbReference>
<dbReference type="InterPro" id="IPR045090">
    <property type="entry name" value="Pept_M3A_M3B"/>
</dbReference>
<dbReference type="PANTHER" id="PTHR11804:SF5">
    <property type="entry name" value="OLIGOENDOPEPTIDASE F"/>
    <property type="match status" value="1"/>
</dbReference>
<keyword evidence="3 6" id="KW-0378">Hydrolase</keyword>
<keyword evidence="1 6" id="KW-0645">Protease</keyword>
<evidence type="ECO:0000313" key="9">
    <source>
        <dbReference type="EMBL" id="ADW22471.1"/>
    </source>
</evidence>
<keyword evidence="2 6" id="KW-0479">Metal-binding</keyword>
<proteinExistence type="inferred from homology"/>
<accession>E8PMD0</accession>
<evidence type="ECO:0000256" key="1">
    <source>
        <dbReference type="ARBA" id="ARBA00022670"/>
    </source>
</evidence>
<comment type="cofactor">
    <cofactor evidence="6">
        <name>Zn(2+)</name>
        <dbReference type="ChEBI" id="CHEBI:29105"/>
    </cofactor>
    <text evidence="6">Binds 1 zinc ion.</text>
</comment>
<dbReference type="Gene3D" id="1.20.140.70">
    <property type="entry name" value="Oligopeptidase f, N-terminal domain"/>
    <property type="match status" value="1"/>
</dbReference>
<feature type="domain" description="Oligopeptidase F N-terminal" evidence="8">
    <location>
        <begin position="106"/>
        <end position="171"/>
    </location>
</feature>
<dbReference type="PANTHER" id="PTHR11804">
    <property type="entry name" value="PROTEASE M3 THIMET OLIGOPEPTIDASE-RELATED"/>
    <property type="match status" value="1"/>
</dbReference>
<dbReference type="AlphaFoldDB" id="E8PMD0"/>
<dbReference type="Proteomes" id="UP000008087">
    <property type="component" value="Chromosome"/>
</dbReference>
<dbReference type="NCBIfam" id="TIGR02290">
    <property type="entry name" value="M3_fam_3"/>
    <property type="match status" value="1"/>
</dbReference>
<organism evidence="9 10">
    <name type="scientific">Thermus scotoductus (strain ATCC 700910 / SA-01)</name>
    <dbReference type="NCBI Taxonomy" id="743525"/>
    <lineage>
        <taxon>Bacteria</taxon>
        <taxon>Thermotogati</taxon>
        <taxon>Deinococcota</taxon>
        <taxon>Deinococci</taxon>
        <taxon>Thermales</taxon>
        <taxon>Thermaceae</taxon>
        <taxon>Thermus</taxon>
    </lineage>
</organism>
<dbReference type="InterPro" id="IPR001567">
    <property type="entry name" value="Pept_M3A_M3B_dom"/>
</dbReference>
<reference evidence="9 10" key="2">
    <citation type="journal article" date="2011" name="BMC Genomics">
        <title>Sequence of the hyperplastic genome of the naturally competent Thermus scotoductus SA-01.</title>
        <authorList>
            <person name="Gounder K."/>
            <person name="Brzuszkiewicz E."/>
            <person name="Liesegang H."/>
            <person name="Wollherr A."/>
            <person name="Daniel R."/>
            <person name="Gottschalk G."/>
            <person name="Reva O."/>
            <person name="Kumwenda B."/>
            <person name="Srivastava M."/>
            <person name="Bricio C."/>
            <person name="Berenguer J."/>
            <person name="van Heerden E."/>
            <person name="Litthauer D."/>
        </authorList>
    </citation>
    <scope>NUCLEOTIDE SEQUENCE [LARGE SCALE GENOMIC DNA]</scope>
    <source>
        <strain evidence="10">ATCC 700910 / SA-01</strain>
    </source>
</reference>
<evidence type="ECO:0000256" key="2">
    <source>
        <dbReference type="ARBA" id="ARBA00022723"/>
    </source>
</evidence>
<dbReference type="eggNOG" id="COG1164">
    <property type="taxonomic scope" value="Bacteria"/>
</dbReference>
<dbReference type="Gene3D" id="1.10.1370.20">
    <property type="entry name" value="Oligoendopeptidase f, C-terminal domain"/>
    <property type="match status" value="1"/>
</dbReference>
<dbReference type="GO" id="GO:0004222">
    <property type="term" value="F:metalloendopeptidase activity"/>
    <property type="evidence" value="ECO:0007669"/>
    <property type="project" value="InterPro"/>
</dbReference>
<dbReference type="GO" id="GO:0006508">
    <property type="term" value="P:proteolysis"/>
    <property type="evidence" value="ECO:0007669"/>
    <property type="project" value="UniProtKB-KW"/>
</dbReference>
<evidence type="ECO:0000259" key="7">
    <source>
        <dbReference type="Pfam" id="PF01432"/>
    </source>
</evidence>
<evidence type="ECO:0000256" key="4">
    <source>
        <dbReference type="ARBA" id="ARBA00022833"/>
    </source>
</evidence>
<evidence type="ECO:0000256" key="5">
    <source>
        <dbReference type="ARBA" id="ARBA00023049"/>
    </source>
</evidence>
<name>E8PMD0_THESS</name>
<sequence length="574" mass="65876">MDGMEWDLSDLYLSPEDPNLERDLAEALNLASSLDPKGLLHPSQAEGLFRRYEEALEKAYKPLNYASLYFATRTQDPVAKALLDRVRNRYTEVRNRLVPLEVALRKLPEEAFQALLEHPGLADLRHFLQRQRAFAPHTLSEREEELLNLKGLVGRSAWSQFYTEYTGRFRFRVGERELTEMEVRALRRDPDPKVRREAHRELYGKLMAEAPTLSAVFNAVFLDYLQDLRLRGYHHPLEPVALRDEVEVKDIEALLEATQAHYPLVEAYYRWKARRLGLEKTPSPDLLAPLAKEKPKVPFEEAQDLVLTAFHRFSPEVGRIAREFFEKRWIDVYPRPGKRGGAFCSGGLPSTHPYVLLNHTDDLDAAHTLAHELGHGVHFYLARKQRLLNFGASTPLAETASVFAEILLDNLLLERLSPEERTLLLAERVEDAIGTLFRQVMYTFFERRSLEARREAALSPEAFHGIWQEEQGRLYGDAVEWTELDQAAWAGIPHFVHFRFYTYSYALGYLVVLALYGKYQEEGKAFVPKYLGILEAGESQSPKEILAQAGVDLASEAFFQYGFGVLESWLKALP</sequence>
<keyword evidence="4 6" id="KW-0862">Zinc</keyword>
<dbReference type="GO" id="GO:0006518">
    <property type="term" value="P:peptide metabolic process"/>
    <property type="evidence" value="ECO:0007669"/>
    <property type="project" value="TreeGrafter"/>
</dbReference>
<dbReference type="InterPro" id="IPR042088">
    <property type="entry name" value="OligoPept_F_C"/>
</dbReference>
<dbReference type="CDD" id="cd09610">
    <property type="entry name" value="M3B_PepF"/>
    <property type="match status" value="1"/>
</dbReference>
<evidence type="ECO:0000256" key="3">
    <source>
        <dbReference type="ARBA" id="ARBA00022801"/>
    </source>
</evidence>
<evidence type="ECO:0000259" key="8">
    <source>
        <dbReference type="Pfam" id="PF08439"/>
    </source>
</evidence>
<dbReference type="KEGG" id="tsc:TSC_c18580"/>
<comment type="similarity">
    <text evidence="6">Belongs to the peptidase M3 family.</text>
</comment>
<evidence type="ECO:0000256" key="6">
    <source>
        <dbReference type="RuleBase" id="RU003435"/>
    </source>
</evidence>
<evidence type="ECO:0000313" key="10">
    <source>
        <dbReference type="Proteomes" id="UP000008087"/>
    </source>
</evidence>
<dbReference type="STRING" id="743525.TSC_c18580"/>
<dbReference type="InterPro" id="IPR013647">
    <property type="entry name" value="OligopepF_N_dom"/>
</dbReference>
<feature type="domain" description="Peptidase M3A/M3B catalytic" evidence="7">
    <location>
        <begin position="186"/>
        <end position="563"/>
    </location>
</feature>
<dbReference type="Pfam" id="PF01432">
    <property type="entry name" value="Peptidase_M3"/>
    <property type="match status" value="1"/>
</dbReference>
<dbReference type="Pfam" id="PF08439">
    <property type="entry name" value="Peptidase_M3_N"/>
    <property type="match status" value="1"/>
</dbReference>
<dbReference type="SUPFAM" id="SSF55486">
    <property type="entry name" value="Metalloproteases ('zincins'), catalytic domain"/>
    <property type="match status" value="1"/>
</dbReference>
<dbReference type="InterPro" id="IPR011977">
    <property type="entry name" value="Pept_M3B_clade3"/>
</dbReference>